<dbReference type="GO" id="GO:0030170">
    <property type="term" value="F:pyridoxal phosphate binding"/>
    <property type="evidence" value="ECO:0007669"/>
    <property type="project" value="InterPro"/>
</dbReference>
<evidence type="ECO:0000256" key="4">
    <source>
        <dbReference type="ARBA" id="ARBA00022898"/>
    </source>
</evidence>
<comment type="cofactor">
    <cofactor evidence="1">
        <name>pyridoxal 5'-phosphate</name>
        <dbReference type="ChEBI" id="CHEBI:597326"/>
    </cofactor>
</comment>
<dbReference type="AlphaFoldDB" id="A0A3G6TCX7"/>
<protein>
    <submittedName>
        <fullName evidence="6">Aminotransferase class III-fold pyridoxal phosphate-dependent enzyme</fullName>
    </submittedName>
</protein>
<sequence length="381" mass="42356">MNLFNVYPLFNIHPVKALGSFLWDDKGEQYLDFYGGHAVISIGHNHPHYQNKLKEQLEKISFYSNSVQNELQVELADKLGKLSGYEDYNLFLCNSGAEANENALKLASFHNGKSKVLYFSGSFHGRTSAAVSVTDNPKIVAPVNFSERFIKSEWNDIKQLEEIFAVHGSEISSVIIEGIQGVGGIMIPTQEFLSKIKKLCEKFDAVLILDEVQSGYGRSGYFFAHQEFAIEADIITTAKGMGNGFPVAGVLIHPKFKASNGLLGTTFGGNHLACVASIAVLDVMKDENLIENAQQMGAYIENEIKGLPHIKSIRRKGLMIGIELDRDCSEVRKSLLFDHHIFTGNSNDKTVLRILPALNIRKEETDLFINALKTVLENIED</sequence>
<dbReference type="InterPro" id="IPR049704">
    <property type="entry name" value="Aminotrans_3_PPA_site"/>
</dbReference>
<dbReference type="Gene3D" id="3.40.640.10">
    <property type="entry name" value="Type I PLP-dependent aspartate aminotransferase-like (Major domain)"/>
    <property type="match status" value="1"/>
</dbReference>
<dbReference type="Pfam" id="PF00202">
    <property type="entry name" value="Aminotran_3"/>
    <property type="match status" value="1"/>
</dbReference>
<evidence type="ECO:0000256" key="5">
    <source>
        <dbReference type="RuleBase" id="RU003560"/>
    </source>
</evidence>
<evidence type="ECO:0000256" key="3">
    <source>
        <dbReference type="ARBA" id="ARBA00022679"/>
    </source>
</evidence>
<evidence type="ECO:0000256" key="2">
    <source>
        <dbReference type="ARBA" id="ARBA00022576"/>
    </source>
</evidence>
<dbReference type="PANTHER" id="PTHR11986">
    <property type="entry name" value="AMINOTRANSFERASE CLASS III"/>
    <property type="match status" value="1"/>
</dbReference>
<dbReference type="InterPro" id="IPR050103">
    <property type="entry name" value="Class-III_PLP-dep_AT"/>
</dbReference>
<dbReference type="InterPro" id="IPR015421">
    <property type="entry name" value="PyrdxlP-dep_Trfase_major"/>
</dbReference>
<dbReference type="FunFam" id="3.40.640.10:FF:000004">
    <property type="entry name" value="Acetylornithine aminotransferase"/>
    <property type="match status" value="1"/>
</dbReference>
<comment type="similarity">
    <text evidence="5">Belongs to the class-III pyridoxal-phosphate-dependent aminotransferase family.</text>
</comment>
<dbReference type="PANTHER" id="PTHR11986:SF79">
    <property type="entry name" value="ACETYLORNITHINE AMINOTRANSFERASE, MITOCHONDRIAL"/>
    <property type="match status" value="1"/>
</dbReference>
<evidence type="ECO:0000313" key="6">
    <source>
        <dbReference type="EMBL" id="AZB25787.1"/>
    </source>
</evidence>
<dbReference type="PROSITE" id="PS00600">
    <property type="entry name" value="AA_TRANSFER_CLASS_3"/>
    <property type="match status" value="1"/>
</dbReference>
<keyword evidence="3 6" id="KW-0808">Transferase</keyword>
<dbReference type="EMBL" id="CP033932">
    <property type="protein sequence ID" value="AZB25787.1"/>
    <property type="molecule type" value="Genomic_DNA"/>
</dbReference>
<dbReference type="Gene3D" id="3.90.1150.10">
    <property type="entry name" value="Aspartate Aminotransferase, domain 1"/>
    <property type="match status" value="1"/>
</dbReference>
<keyword evidence="2 6" id="KW-0032">Aminotransferase</keyword>
<dbReference type="InterPro" id="IPR015422">
    <property type="entry name" value="PyrdxlP-dep_Trfase_small"/>
</dbReference>
<reference evidence="7" key="1">
    <citation type="submission" date="2018-11" db="EMBL/GenBank/DDBJ databases">
        <title>Proposal to divide the Flavobacteriaceae and reorganize its genera based on Amino Acid Identity values calculated from whole genome sequences.</title>
        <authorList>
            <person name="Nicholson A.C."/>
            <person name="Gulvik C.A."/>
            <person name="Whitney A.M."/>
            <person name="Humrighouse B.W."/>
            <person name="Bell M."/>
            <person name="Holmes B."/>
            <person name="Steigerwalt A.G."/>
            <person name="Villarma A."/>
            <person name="Sheth M."/>
            <person name="Batra D."/>
            <person name="Pryor J."/>
            <person name="Bernardet J.-F."/>
            <person name="Hugo C."/>
            <person name="Kampfer P."/>
            <person name="Newman J."/>
            <person name="McQuiston J.R."/>
        </authorList>
    </citation>
    <scope>NUCLEOTIDE SEQUENCE [LARGE SCALE GENOMIC DNA]</scope>
    <source>
        <strain evidence="7">G0229</strain>
    </source>
</reference>
<keyword evidence="4 5" id="KW-0663">Pyridoxal phosphate</keyword>
<organism evidence="6 7">
    <name type="scientific">Chryseobacterium bernardetii</name>
    <dbReference type="NCBI Taxonomy" id="1241978"/>
    <lineage>
        <taxon>Bacteria</taxon>
        <taxon>Pseudomonadati</taxon>
        <taxon>Bacteroidota</taxon>
        <taxon>Flavobacteriia</taxon>
        <taxon>Flavobacteriales</taxon>
        <taxon>Weeksellaceae</taxon>
        <taxon>Chryseobacterium group</taxon>
        <taxon>Chryseobacterium</taxon>
    </lineage>
</organism>
<evidence type="ECO:0000256" key="1">
    <source>
        <dbReference type="ARBA" id="ARBA00001933"/>
    </source>
</evidence>
<dbReference type="InterPro" id="IPR015424">
    <property type="entry name" value="PyrdxlP-dep_Trfase"/>
</dbReference>
<evidence type="ECO:0000313" key="7">
    <source>
        <dbReference type="Proteomes" id="UP000271193"/>
    </source>
</evidence>
<dbReference type="SUPFAM" id="SSF53383">
    <property type="entry name" value="PLP-dependent transferases"/>
    <property type="match status" value="1"/>
</dbReference>
<gene>
    <name evidence="6" type="ORF">EG339_14910</name>
</gene>
<name>A0A3G6TCX7_9FLAO</name>
<keyword evidence="7" id="KW-1185">Reference proteome</keyword>
<dbReference type="GO" id="GO:0008483">
    <property type="term" value="F:transaminase activity"/>
    <property type="evidence" value="ECO:0007669"/>
    <property type="project" value="UniProtKB-KW"/>
</dbReference>
<dbReference type="GO" id="GO:0042802">
    <property type="term" value="F:identical protein binding"/>
    <property type="evidence" value="ECO:0007669"/>
    <property type="project" value="TreeGrafter"/>
</dbReference>
<dbReference type="RefSeq" id="WP_123870736.1">
    <property type="nucleotide sequence ID" value="NZ_CP033932.1"/>
</dbReference>
<proteinExistence type="inferred from homology"/>
<dbReference type="Proteomes" id="UP000271193">
    <property type="component" value="Chromosome"/>
</dbReference>
<accession>A0A3G6TCX7</accession>
<dbReference type="GeneID" id="99066099"/>
<dbReference type="InterPro" id="IPR005814">
    <property type="entry name" value="Aminotrans_3"/>
</dbReference>
<dbReference type="PIRSF" id="PIRSF000521">
    <property type="entry name" value="Transaminase_4ab_Lys_Orn"/>
    <property type="match status" value="1"/>
</dbReference>
<dbReference type="KEGG" id="cben:EG339_14910"/>
<dbReference type="CDD" id="cd00610">
    <property type="entry name" value="OAT_like"/>
    <property type="match status" value="1"/>
</dbReference>